<dbReference type="InterPro" id="IPR035965">
    <property type="entry name" value="PAS-like_dom_sf"/>
</dbReference>
<dbReference type="SUPFAM" id="SSF47384">
    <property type="entry name" value="Homodimeric domain of signal transducing histidine kinase"/>
    <property type="match status" value="1"/>
</dbReference>
<comment type="subcellular location">
    <subcellularLocation>
        <location evidence="2">Cell membrane</location>
    </subcellularLocation>
</comment>
<dbReference type="FunFam" id="3.30.565.10:FF:000023">
    <property type="entry name" value="PAS domain-containing sensor histidine kinase"/>
    <property type="match status" value="1"/>
</dbReference>
<dbReference type="PROSITE" id="PS50109">
    <property type="entry name" value="HIS_KIN"/>
    <property type="match status" value="1"/>
</dbReference>
<evidence type="ECO:0000256" key="9">
    <source>
        <dbReference type="ARBA" id="ARBA00022840"/>
    </source>
</evidence>
<dbReference type="Pfam" id="PF00512">
    <property type="entry name" value="HisKA"/>
    <property type="match status" value="1"/>
</dbReference>
<dbReference type="AlphaFoldDB" id="A0A9X3JFD1"/>
<dbReference type="InterPro" id="IPR036097">
    <property type="entry name" value="HisK_dim/P_sf"/>
</dbReference>
<keyword evidence="6" id="KW-0808">Transferase</keyword>
<dbReference type="EMBL" id="JAPRFR010000001">
    <property type="protein sequence ID" value="MCZ0725786.1"/>
    <property type="molecule type" value="Genomic_DNA"/>
</dbReference>
<dbReference type="GO" id="GO:0005886">
    <property type="term" value="C:plasma membrane"/>
    <property type="evidence" value="ECO:0007669"/>
    <property type="project" value="UniProtKB-SubCell"/>
</dbReference>
<evidence type="ECO:0000313" key="16">
    <source>
        <dbReference type="Proteomes" id="UP001146670"/>
    </source>
</evidence>
<accession>A0A9X3JFD1</accession>
<dbReference type="Pfam" id="PF02518">
    <property type="entry name" value="HATPase_c"/>
    <property type="match status" value="1"/>
</dbReference>
<dbReference type="Gene3D" id="3.30.450.20">
    <property type="entry name" value="PAS domain"/>
    <property type="match status" value="1"/>
</dbReference>
<reference evidence="15" key="1">
    <citation type="submission" date="2022-12" db="EMBL/GenBank/DDBJ databases">
        <title>Description and comparative metabolic analysis of Aerococcus sp. nov., isolated from the feces of a pig.</title>
        <authorList>
            <person name="Chang Y.-H."/>
        </authorList>
    </citation>
    <scope>NUCLEOTIDE SEQUENCE</scope>
    <source>
        <strain evidence="15">YH-aer222</strain>
    </source>
</reference>
<dbReference type="InterPro" id="IPR003661">
    <property type="entry name" value="HisK_dim/P_dom"/>
</dbReference>
<sequence length="594" mass="67483">MKKLTLTITTVFALLFILYSLAFSVTTNNLVFNAVNEETKANMLGKVATLRPNFRLLEASDIRNRSDKWHHASEEVANTINPNERVVIYDKNQNFVFAYGNDKLTTVYPNRDDFSLASQMGSHTEVNKNEEGRITYSYVEKLYNGRGDIIGFIQIARFITDISHVQQQLTSFAVIASLTIVLILFIVLILYFRRISLPIHSINYQLDKLSVGDYKVNYEPVKIAEFDEIGENINTLSDNLQNQNLQIIMQDERLNLLVDSMILGMLLIESDHTISLANPAAYKILGINHSIIDKAFTTVLTSYRLIQMVDNAFKNKQNYNEEIYLYHPDEMVLDINAIFVDDHNNDEMDDQVIVLIYDITDIRRLEKVRTDFIANASHELKTPVTALQGFSETLLDGAIEDQETARYFVEIMNKESNRLGHLISDILDLAKIEQDQLTHHIESVDLEEAVDEVVQQVQMEADKKPIQIVKDNRNNQPIIFNSERGQINQIITNLVNNAINYTDPGGQVRISIEELVNNVQITVADNGIGIPEEDLPRIFERFYRVSKSRSSSSGGTGLGLSIVRNIVRSMGGHIDVSSQFGQGTEFRVLLPKNE</sequence>
<evidence type="ECO:0000256" key="6">
    <source>
        <dbReference type="ARBA" id="ARBA00022679"/>
    </source>
</evidence>
<dbReference type="EC" id="2.7.13.3" evidence="3"/>
<dbReference type="InterPro" id="IPR003660">
    <property type="entry name" value="HAMP_dom"/>
</dbReference>
<dbReference type="SMART" id="SM00304">
    <property type="entry name" value="HAMP"/>
    <property type="match status" value="1"/>
</dbReference>
<evidence type="ECO:0000256" key="7">
    <source>
        <dbReference type="ARBA" id="ARBA00022741"/>
    </source>
</evidence>
<keyword evidence="4" id="KW-1003">Cell membrane</keyword>
<feature type="domain" description="Histidine kinase" evidence="13">
    <location>
        <begin position="375"/>
        <end position="594"/>
    </location>
</feature>
<dbReference type="PRINTS" id="PR00344">
    <property type="entry name" value="BCTRLSENSOR"/>
</dbReference>
<dbReference type="InterPro" id="IPR005467">
    <property type="entry name" value="His_kinase_dom"/>
</dbReference>
<evidence type="ECO:0000256" key="12">
    <source>
        <dbReference type="SAM" id="Phobius"/>
    </source>
</evidence>
<dbReference type="Gene3D" id="1.10.287.130">
    <property type="match status" value="1"/>
</dbReference>
<dbReference type="SMART" id="SM00387">
    <property type="entry name" value="HATPase_c"/>
    <property type="match status" value="1"/>
</dbReference>
<keyword evidence="8" id="KW-0418">Kinase</keyword>
<dbReference type="CDD" id="cd00082">
    <property type="entry name" value="HisKA"/>
    <property type="match status" value="1"/>
</dbReference>
<dbReference type="RefSeq" id="WP_268752096.1">
    <property type="nucleotide sequence ID" value="NZ_JAPRFQ010000001.1"/>
</dbReference>
<protein>
    <recommendedName>
        <fullName evidence="3">histidine kinase</fullName>
        <ecNumber evidence="3">2.7.13.3</ecNumber>
    </recommendedName>
</protein>
<dbReference type="PANTHER" id="PTHR45453">
    <property type="entry name" value="PHOSPHATE REGULON SENSOR PROTEIN PHOR"/>
    <property type="match status" value="1"/>
</dbReference>
<dbReference type="InterPro" id="IPR036890">
    <property type="entry name" value="HATPase_C_sf"/>
</dbReference>
<evidence type="ECO:0000259" key="14">
    <source>
        <dbReference type="PROSITE" id="PS50885"/>
    </source>
</evidence>
<dbReference type="InterPro" id="IPR004358">
    <property type="entry name" value="Sig_transdc_His_kin-like_C"/>
</dbReference>
<keyword evidence="12" id="KW-0812">Transmembrane</keyword>
<keyword evidence="9 15" id="KW-0067">ATP-binding</keyword>
<evidence type="ECO:0000256" key="3">
    <source>
        <dbReference type="ARBA" id="ARBA00012438"/>
    </source>
</evidence>
<dbReference type="SMART" id="SM00388">
    <property type="entry name" value="HisKA"/>
    <property type="match status" value="1"/>
</dbReference>
<dbReference type="Gene3D" id="3.30.565.10">
    <property type="entry name" value="Histidine kinase-like ATPase, C-terminal domain"/>
    <property type="match status" value="1"/>
</dbReference>
<dbReference type="FunFam" id="1.10.287.130:FF:000008">
    <property type="entry name" value="Two-component sensor histidine kinase"/>
    <property type="match status" value="1"/>
</dbReference>
<evidence type="ECO:0000256" key="8">
    <source>
        <dbReference type="ARBA" id="ARBA00022777"/>
    </source>
</evidence>
<evidence type="ECO:0000256" key="11">
    <source>
        <dbReference type="ARBA" id="ARBA00023136"/>
    </source>
</evidence>
<feature type="transmembrane region" description="Helical" evidence="12">
    <location>
        <begin position="172"/>
        <end position="192"/>
    </location>
</feature>
<keyword evidence="10" id="KW-0902">Two-component regulatory system</keyword>
<comment type="catalytic activity">
    <reaction evidence="1">
        <text>ATP + protein L-histidine = ADP + protein N-phospho-L-histidine.</text>
        <dbReference type="EC" id="2.7.13.3"/>
    </reaction>
</comment>
<evidence type="ECO:0000256" key="4">
    <source>
        <dbReference type="ARBA" id="ARBA00022475"/>
    </source>
</evidence>
<dbReference type="NCBIfam" id="NF046044">
    <property type="entry name" value="PnpS"/>
    <property type="match status" value="1"/>
</dbReference>
<dbReference type="PROSITE" id="PS50885">
    <property type="entry name" value="HAMP"/>
    <property type="match status" value="1"/>
</dbReference>
<keyword evidence="16" id="KW-1185">Reference proteome</keyword>
<dbReference type="SUPFAM" id="SSF55874">
    <property type="entry name" value="ATPase domain of HSP90 chaperone/DNA topoisomerase II/histidine kinase"/>
    <property type="match status" value="1"/>
</dbReference>
<dbReference type="SUPFAM" id="SSF55785">
    <property type="entry name" value="PYP-like sensor domain (PAS domain)"/>
    <property type="match status" value="1"/>
</dbReference>
<keyword evidence="11 12" id="KW-0472">Membrane</keyword>
<comment type="caution">
    <text evidence="15">The sequence shown here is derived from an EMBL/GenBank/DDBJ whole genome shotgun (WGS) entry which is preliminary data.</text>
</comment>
<dbReference type="PANTHER" id="PTHR45453:SF1">
    <property type="entry name" value="PHOSPHATE REGULON SENSOR PROTEIN PHOR"/>
    <property type="match status" value="1"/>
</dbReference>
<feature type="domain" description="HAMP" evidence="14">
    <location>
        <begin position="193"/>
        <end position="245"/>
    </location>
</feature>
<dbReference type="CDD" id="cd00075">
    <property type="entry name" value="HATPase"/>
    <property type="match status" value="1"/>
</dbReference>
<proteinExistence type="predicted"/>
<dbReference type="GO" id="GO:0000155">
    <property type="term" value="F:phosphorelay sensor kinase activity"/>
    <property type="evidence" value="ECO:0007669"/>
    <property type="project" value="InterPro"/>
</dbReference>
<keyword evidence="12" id="KW-1133">Transmembrane helix</keyword>
<evidence type="ECO:0000313" key="15">
    <source>
        <dbReference type="EMBL" id="MCZ0725786.1"/>
    </source>
</evidence>
<dbReference type="GO" id="GO:0016036">
    <property type="term" value="P:cellular response to phosphate starvation"/>
    <property type="evidence" value="ECO:0007669"/>
    <property type="project" value="TreeGrafter"/>
</dbReference>
<dbReference type="GO" id="GO:0005524">
    <property type="term" value="F:ATP binding"/>
    <property type="evidence" value="ECO:0007669"/>
    <property type="project" value="UniProtKB-KW"/>
</dbReference>
<dbReference type="InterPro" id="IPR050351">
    <property type="entry name" value="BphY/WalK/GraS-like"/>
</dbReference>
<gene>
    <name evidence="15" type="ORF">OW157_04270</name>
</gene>
<dbReference type="Proteomes" id="UP001146670">
    <property type="component" value="Unassembled WGS sequence"/>
</dbReference>
<keyword evidence="7" id="KW-0547">Nucleotide-binding</keyword>
<dbReference type="Pfam" id="PF00672">
    <property type="entry name" value="HAMP"/>
    <property type="match status" value="1"/>
</dbReference>
<evidence type="ECO:0000256" key="5">
    <source>
        <dbReference type="ARBA" id="ARBA00022553"/>
    </source>
</evidence>
<organism evidence="15 16">
    <name type="scientific">Aerococcus kribbianus</name>
    <dbReference type="NCBI Taxonomy" id="2999064"/>
    <lineage>
        <taxon>Bacteria</taxon>
        <taxon>Bacillati</taxon>
        <taxon>Bacillota</taxon>
        <taxon>Bacilli</taxon>
        <taxon>Lactobacillales</taxon>
        <taxon>Aerococcaceae</taxon>
        <taxon>Aerococcus</taxon>
    </lineage>
</organism>
<name>A0A9X3JFD1_9LACT</name>
<dbReference type="Gene3D" id="6.10.340.10">
    <property type="match status" value="1"/>
</dbReference>
<dbReference type="InterPro" id="IPR003594">
    <property type="entry name" value="HATPase_dom"/>
</dbReference>
<evidence type="ECO:0000256" key="2">
    <source>
        <dbReference type="ARBA" id="ARBA00004236"/>
    </source>
</evidence>
<evidence type="ECO:0000256" key="1">
    <source>
        <dbReference type="ARBA" id="ARBA00000085"/>
    </source>
</evidence>
<dbReference type="GO" id="GO:0004721">
    <property type="term" value="F:phosphoprotein phosphatase activity"/>
    <property type="evidence" value="ECO:0007669"/>
    <property type="project" value="TreeGrafter"/>
</dbReference>
<keyword evidence="5" id="KW-0597">Phosphoprotein</keyword>
<evidence type="ECO:0000256" key="10">
    <source>
        <dbReference type="ARBA" id="ARBA00023012"/>
    </source>
</evidence>
<evidence type="ECO:0000259" key="13">
    <source>
        <dbReference type="PROSITE" id="PS50109"/>
    </source>
</evidence>